<proteinExistence type="predicted"/>
<evidence type="ECO:0000313" key="1">
    <source>
        <dbReference type="EMBL" id="DAD86286.1"/>
    </source>
</evidence>
<protein>
    <submittedName>
        <fullName evidence="1">Uncharacterized protein</fullName>
    </submittedName>
</protein>
<reference evidence="1" key="1">
    <citation type="journal article" date="2021" name="Proc. Natl. Acad. Sci. U.S.A.">
        <title>A Catalog of Tens of Thousands of Viruses from Human Metagenomes Reveals Hidden Associations with Chronic Diseases.</title>
        <authorList>
            <person name="Tisza M.J."/>
            <person name="Buck C.B."/>
        </authorList>
    </citation>
    <scope>NUCLEOTIDE SEQUENCE</scope>
    <source>
        <strain evidence="1">Ctsus30</strain>
    </source>
</reference>
<organism evidence="1">
    <name type="scientific">Siphoviridae sp. ctsus30</name>
    <dbReference type="NCBI Taxonomy" id="2826488"/>
    <lineage>
        <taxon>Viruses</taxon>
        <taxon>Duplodnaviria</taxon>
        <taxon>Heunggongvirae</taxon>
        <taxon>Uroviricota</taxon>
        <taxon>Caudoviricetes</taxon>
    </lineage>
</organism>
<name>A0A8S5MVA0_9CAUD</name>
<accession>A0A8S5MVA0</accession>
<dbReference type="EMBL" id="BK014997">
    <property type="protein sequence ID" value="DAD86286.1"/>
    <property type="molecule type" value="Genomic_DNA"/>
</dbReference>
<sequence length="80" mass="8840">MNTALVGLVCSAVTLVIKAIVDLCIDRYKKAQEIQEARDDLEADLRTQAFLWKEHAYAVRVAAVQAGVKVEDLPSVPKED</sequence>